<name>A0AAV9H2B5_9PEZI</name>
<reference evidence="2" key="2">
    <citation type="submission" date="2023-05" db="EMBL/GenBank/DDBJ databases">
        <authorList>
            <consortium name="Lawrence Berkeley National Laboratory"/>
            <person name="Steindorff A."/>
            <person name="Hensen N."/>
            <person name="Bonometti L."/>
            <person name="Westerberg I."/>
            <person name="Brannstrom I.O."/>
            <person name="Guillou S."/>
            <person name="Cros-Aarteil S."/>
            <person name="Calhoun S."/>
            <person name="Haridas S."/>
            <person name="Kuo A."/>
            <person name="Mondo S."/>
            <person name="Pangilinan J."/>
            <person name="Riley R."/>
            <person name="Labutti K."/>
            <person name="Andreopoulos B."/>
            <person name="Lipzen A."/>
            <person name="Chen C."/>
            <person name="Yanf M."/>
            <person name="Daum C."/>
            <person name="Ng V."/>
            <person name="Clum A."/>
            <person name="Ohm R."/>
            <person name="Martin F."/>
            <person name="Silar P."/>
            <person name="Natvig D."/>
            <person name="Lalanne C."/>
            <person name="Gautier V."/>
            <person name="Ament-Velasquez S.L."/>
            <person name="Kruys A."/>
            <person name="Hutchinson M.I."/>
            <person name="Powell A.J."/>
            <person name="Barry K."/>
            <person name="Miller A.N."/>
            <person name="Grigoriev I.V."/>
            <person name="Debuchy R."/>
            <person name="Gladieux P."/>
            <person name="Thoren M.H."/>
            <person name="Johannesson H."/>
        </authorList>
    </citation>
    <scope>NUCLEOTIDE SEQUENCE</scope>
    <source>
        <strain evidence="2">PSN243</strain>
    </source>
</reference>
<evidence type="ECO:0000313" key="2">
    <source>
        <dbReference type="EMBL" id="KAK4454833.1"/>
    </source>
</evidence>
<sequence>MEIVSSAACVAQILGQTASLIRHILETQGAVREYPKMLEYHEGLLQDLDQTLRLVIAQQHLQTHEVLGQIEKLHDISSELKEFLQRLNRVRKSSRTSQYLRAFGVARQDDRELAGILGRLDRTKSELMNRIHIAHVAITASIQKGFAEASPPKGRGRNGIQVREYEIDTSDVDRKATWPGNPPTYPPRKRYIGSRTFDQATIISGDVGDIAPNTGFCSEYRDCGAWGTSVQVHGDMDALSFGQLLETRQHKAAPLSRASTLDSAYVSSGSSTAMTPSRGGYEQLY</sequence>
<protein>
    <recommendedName>
        <fullName evidence="4">Fungal N-terminal domain-containing protein</fullName>
    </recommendedName>
</protein>
<organism evidence="2 3">
    <name type="scientific">Podospora aff. communis PSN243</name>
    <dbReference type="NCBI Taxonomy" id="3040156"/>
    <lineage>
        <taxon>Eukaryota</taxon>
        <taxon>Fungi</taxon>
        <taxon>Dikarya</taxon>
        <taxon>Ascomycota</taxon>
        <taxon>Pezizomycotina</taxon>
        <taxon>Sordariomycetes</taxon>
        <taxon>Sordariomycetidae</taxon>
        <taxon>Sordariales</taxon>
        <taxon>Podosporaceae</taxon>
        <taxon>Podospora</taxon>
    </lineage>
</organism>
<dbReference type="Proteomes" id="UP001321760">
    <property type="component" value="Unassembled WGS sequence"/>
</dbReference>
<feature type="region of interest" description="Disordered" evidence="1">
    <location>
        <begin position="266"/>
        <end position="285"/>
    </location>
</feature>
<evidence type="ECO:0008006" key="4">
    <source>
        <dbReference type="Google" id="ProtNLM"/>
    </source>
</evidence>
<feature type="compositionally biased region" description="Polar residues" evidence="1">
    <location>
        <begin position="266"/>
        <end position="275"/>
    </location>
</feature>
<reference evidence="2" key="1">
    <citation type="journal article" date="2023" name="Mol. Phylogenet. Evol.">
        <title>Genome-scale phylogeny and comparative genomics of the fungal order Sordariales.</title>
        <authorList>
            <person name="Hensen N."/>
            <person name="Bonometti L."/>
            <person name="Westerberg I."/>
            <person name="Brannstrom I.O."/>
            <person name="Guillou S."/>
            <person name="Cros-Aarteil S."/>
            <person name="Calhoun S."/>
            <person name="Haridas S."/>
            <person name="Kuo A."/>
            <person name="Mondo S."/>
            <person name="Pangilinan J."/>
            <person name="Riley R."/>
            <person name="LaButti K."/>
            <person name="Andreopoulos B."/>
            <person name="Lipzen A."/>
            <person name="Chen C."/>
            <person name="Yan M."/>
            <person name="Daum C."/>
            <person name="Ng V."/>
            <person name="Clum A."/>
            <person name="Steindorff A."/>
            <person name="Ohm R.A."/>
            <person name="Martin F."/>
            <person name="Silar P."/>
            <person name="Natvig D.O."/>
            <person name="Lalanne C."/>
            <person name="Gautier V."/>
            <person name="Ament-Velasquez S.L."/>
            <person name="Kruys A."/>
            <person name="Hutchinson M.I."/>
            <person name="Powell A.J."/>
            <person name="Barry K."/>
            <person name="Miller A.N."/>
            <person name="Grigoriev I.V."/>
            <person name="Debuchy R."/>
            <person name="Gladieux P."/>
            <person name="Hiltunen Thoren M."/>
            <person name="Johannesson H."/>
        </authorList>
    </citation>
    <scope>NUCLEOTIDE SEQUENCE</scope>
    <source>
        <strain evidence="2">PSN243</strain>
    </source>
</reference>
<dbReference type="EMBL" id="MU865915">
    <property type="protein sequence ID" value="KAK4454833.1"/>
    <property type="molecule type" value="Genomic_DNA"/>
</dbReference>
<evidence type="ECO:0000313" key="3">
    <source>
        <dbReference type="Proteomes" id="UP001321760"/>
    </source>
</evidence>
<comment type="caution">
    <text evidence="2">The sequence shown here is derived from an EMBL/GenBank/DDBJ whole genome shotgun (WGS) entry which is preliminary data.</text>
</comment>
<accession>A0AAV9H2B5</accession>
<dbReference type="AlphaFoldDB" id="A0AAV9H2B5"/>
<proteinExistence type="predicted"/>
<evidence type="ECO:0000256" key="1">
    <source>
        <dbReference type="SAM" id="MobiDB-lite"/>
    </source>
</evidence>
<keyword evidence="3" id="KW-1185">Reference proteome</keyword>
<gene>
    <name evidence="2" type="ORF">QBC34DRAFT_102977</name>
</gene>